<dbReference type="Gene3D" id="1.10.1740.10">
    <property type="match status" value="1"/>
</dbReference>
<dbReference type="PANTHER" id="PTHR30525:SF0">
    <property type="entry name" value="1-DEOXY-D-XYLULOSE 5-PHOSPHATE REDUCTOISOMERASE, CHLOROPLASTIC"/>
    <property type="match status" value="1"/>
</dbReference>
<evidence type="ECO:0000256" key="8">
    <source>
        <dbReference type="ARBA" id="ARBA00048543"/>
    </source>
</evidence>
<dbReference type="GO" id="GO:0070402">
    <property type="term" value="F:NADPH binding"/>
    <property type="evidence" value="ECO:0007669"/>
    <property type="project" value="InterPro"/>
</dbReference>
<dbReference type="GO" id="GO:0030604">
    <property type="term" value="F:1-deoxy-D-xylulose-5-phosphate reductoisomerase activity"/>
    <property type="evidence" value="ECO:0007669"/>
    <property type="project" value="UniProtKB-UniRule"/>
</dbReference>
<feature type="domain" description="1-deoxy-D-xylulose 5-phosphate reductoisomerase N-terminal" evidence="10">
    <location>
        <begin position="4"/>
        <end position="132"/>
    </location>
</feature>
<dbReference type="EC" id="1.1.1.267" evidence="9"/>
<dbReference type="GO" id="GO:0030145">
    <property type="term" value="F:manganese ion binding"/>
    <property type="evidence" value="ECO:0007669"/>
    <property type="project" value="TreeGrafter"/>
</dbReference>
<comment type="caution">
    <text evidence="13">The sequence shown here is derived from an EMBL/GenBank/DDBJ whole genome shotgun (WGS) entry which is preliminary data.</text>
</comment>
<keyword evidence="9" id="KW-0460">Magnesium</keyword>
<proteinExistence type="inferred from homology"/>
<dbReference type="SUPFAM" id="SSF51735">
    <property type="entry name" value="NAD(P)-binding Rossmann-fold domains"/>
    <property type="match status" value="1"/>
</dbReference>
<feature type="binding site" evidence="9">
    <location>
        <position position="218"/>
    </location>
    <ligand>
        <name>1-deoxy-D-xylulose 5-phosphate</name>
        <dbReference type="ChEBI" id="CHEBI:57792"/>
    </ligand>
</feature>
<protein>
    <recommendedName>
        <fullName evidence="9">1-deoxy-D-xylulose 5-phosphate reductoisomerase</fullName>
        <shortName evidence="9">DXP reductoisomerase</shortName>
        <ecNumber evidence="9">1.1.1.267</ecNumber>
    </recommendedName>
    <alternativeName>
        <fullName evidence="9">1-deoxyxylulose-5-phosphate reductoisomerase</fullName>
    </alternativeName>
    <alternativeName>
        <fullName evidence="9">2-C-methyl-D-erythritol 4-phosphate synthase</fullName>
    </alternativeName>
</protein>
<dbReference type="Pfam" id="PF08436">
    <property type="entry name" value="DXP_redisom_C"/>
    <property type="match status" value="1"/>
</dbReference>
<dbReference type="Pfam" id="PF02670">
    <property type="entry name" value="DXP_reductoisom"/>
    <property type="match status" value="1"/>
</dbReference>
<feature type="binding site" evidence="9">
    <location>
        <position position="221"/>
    </location>
    <ligand>
        <name>1-deoxy-D-xylulose 5-phosphate</name>
        <dbReference type="ChEBI" id="CHEBI:57792"/>
    </ligand>
</feature>
<keyword evidence="7 9" id="KW-0414">Isoprene biosynthesis</keyword>
<comment type="catalytic activity">
    <reaction evidence="8">
        <text>2-C-methyl-D-erythritol 4-phosphate + NADP(+) = 1-deoxy-D-xylulose 5-phosphate + NADPH + H(+)</text>
        <dbReference type="Rhea" id="RHEA:13717"/>
        <dbReference type="ChEBI" id="CHEBI:15378"/>
        <dbReference type="ChEBI" id="CHEBI:57783"/>
        <dbReference type="ChEBI" id="CHEBI:57792"/>
        <dbReference type="ChEBI" id="CHEBI:58262"/>
        <dbReference type="ChEBI" id="CHEBI:58349"/>
        <dbReference type="EC" id="1.1.1.267"/>
    </reaction>
    <physiologicalReaction direction="right-to-left" evidence="8">
        <dbReference type="Rhea" id="RHEA:13719"/>
    </physiologicalReaction>
</comment>
<reference evidence="13 14" key="1">
    <citation type="submission" date="2016-06" db="EMBL/GenBank/DDBJ databases">
        <title>Genome sequence of Clostridium acetireducens DSM 10703.</title>
        <authorList>
            <person name="Poehlein A."/>
            <person name="Fluechter S."/>
            <person name="Duerre P."/>
            <person name="Daniel R."/>
        </authorList>
    </citation>
    <scope>NUCLEOTIDE SEQUENCE [LARGE SCALE GENOMIC DNA]</scope>
    <source>
        <strain evidence="13 14">DSM 10703</strain>
    </source>
</reference>
<dbReference type="SUPFAM" id="SSF69055">
    <property type="entry name" value="1-deoxy-D-xylulose-5-phosphate reductoisomerase, C-terminal domain"/>
    <property type="match status" value="1"/>
</dbReference>
<feature type="binding site" evidence="9">
    <location>
        <position position="205"/>
    </location>
    <ligand>
        <name>NADPH</name>
        <dbReference type="ChEBI" id="CHEBI:57783"/>
    </ligand>
</feature>
<comment type="function">
    <text evidence="9">Catalyzes the NADPH-dependent rearrangement and reduction of 1-deoxy-D-xylulose-5-phosphate (DXP) to 2-C-methyl-D-erythritol 4-phosphate (MEP).</text>
</comment>
<evidence type="ECO:0000256" key="9">
    <source>
        <dbReference type="HAMAP-Rule" id="MF_00183"/>
    </source>
</evidence>
<keyword evidence="6 9" id="KW-0464">Manganese</keyword>
<dbReference type="RefSeq" id="WP_070109054.1">
    <property type="nucleotide sequence ID" value="NZ_LZFO01000001.1"/>
</dbReference>
<keyword evidence="14" id="KW-1185">Reference proteome</keyword>
<feature type="domain" description="1-deoxy-D-xylulose 5-phosphate reductoisomerase C-terminal" evidence="11">
    <location>
        <begin position="146"/>
        <end position="229"/>
    </location>
</feature>
<keyword evidence="4 9" id="KW-0521">NADP</keyword>
<feature type="binding site" evidence="9">
    <location>
        <position position="217"/>
    </location>
    <ligand>
        <name>1-deoxy-D-xylulose 5-phosphate</name>
        <dbReference type="ChEBI" id="CHEBI:57792"/>
    </ligand>
</feature>
<gene>
    <name evidence="9 13" type="primary">dxr</name>
    <name evidence="13" type="ORF">CLOACE_00700</name>
</gene>
<evidence type="ECO:0000256" key="3">
    <source>
        <dbReference type="ARBA" id="ARBA00022723"/>
    </source>
</evidence>
<comment type="caution">
    <text evidence="9">Lacks conserved residue(s) required for the propagation of feature annotation.</text>
</comment>
<dbReference type="PANTHER" id="PTHR30525">
    <property type="entry name" value="1-DEOXY-D-XYLULOSE 5-PHOSPHATE REDUCTOISOMERASE"/>
    <property type="match status" value="1"/>
</dbReference>
<dbReference type="PIRSF" id="PIRSF006205">
    <property type="entry name" value="Dxp_reductismrs"/>
    <property type="match status" value="1"/>
</dbReference>
<dbReference type="EMBL" id="LZFO01000001">
    <property type="protein sequence ID" value="OFI07722.1"/>
    <property type="molecule type" value="Genomic_DNA"/>
</dbReference>
<comment type="pathway">
    <text evidence="1 9">Isoprenoid biosynthesis; isopentenyl diphosphate biosynthesis via DXP pathway; isopentenyl diphosphate from 1-deoxy-D-xylulose 5-phosphate: step 1/6.</text>
</comment>
<evidence type="ECO:0000259" key="10">
    <source>
        <dbReference type="Pfam" id="PF02670"/>
    </source>
</evidence>
<dbReference type="SUPFAM" id="SSF55347">
    <property type="entry name" value="Glyceraldehyde-3-phosphate dehydrogenase-like, C-terminal domain"/>
    <property type="match status" value="1"/>
</dbReference>
<evidence type="ECO:0000256" key="6">
    <source>
        <dbReference type="ARBA" id="ARBA00023211"/>
    </source>
</evidence>
<feature type="binding site" evidence="9">
    <location>
        <position position="125"/>
    </location>
    <ligand>
        <name>1-deoxy-D-xylulose 5-phosphate</name>
        <dbReference type="ChEBI" id="CHEBI:57792"/>
    </ligand>
</feature>
<dbReference type="Proteomes" id="UP000175744">
    <property type="component" value="Unassembled WGS sequence"/>
</dbReference>
<evidence type="ECO:0000259" key="12">
    <source>
        <dbReference type="Pfam" id="PF13288"/>
    </source>
</evidence>
<feature type="binding site" evidence="9">
    <location>
        <position position="199"/>
    </location>
    <ligand>
        <name>1-deoxy-D-xylulose 5-phosphate</name>
        <dbReference type="ChEBI" id="CHEBI:57792"/>
    </ligand>
</feature>
<dbReference type="NCBIfam" id="NF009114">
    <property type="entry name" value="PRK12464.1"/>
    <property type="match status" value="1"/>
</dbReference>
<evidence type="ECO:0000256" key="5">
    <source>
        <dbReference type="ARBA" id="ARBA00023002"/>
    </source>
</evidence>
<dbReference type="GO" id="GO:0016853">
    <property type="term" value="F:isomerase activity"/>
    <property type="evidence" value="ECO:0007669"/>
    <property type="project" value="UniProtKB-KW"/>
</dbReference>
<feature type="domain" description="DXP reductoisomerase C-terminal" evidence="12">
    <location>
        <begin position="261"/>
        <end position="379"/>
    </location>
</feature>
<comment type="similarity">
    <text evidence="2 9">Belongs to the DXR family.</text>
</comment>
<dbReference type="InterPro" id="IPR036169">
    <property type="entry name" value="DXPR_C_sf"/>
</dbReference>
<evidence type="ECO:0000256" key="2">
    <source>
        <dbReference type="ARBA" id="ARBA00006825"/>
    </source>
</evidence>
<feature type="binding site" evidence="9">
    <location>
        <position position="152"/>
    </location>
    <ligand>
        <name>Mn(2+)</name>
        <dbReference type="ChEBI" id="CHEBI:29035"/>
    </ligand>
</feature>
<evidence type="ECO:0000256" key="1">
    <source>
        <dbReference type="ARBA" id="ARBA00005094"/>
    </source>
</evidence>
<dbReference type="UniPathway" id="UPA00056">
    <property type="reaction ID" value="UER00092"/>
</dbReference>
<dbReference type="NCBIfam" id="TIGR00243">
    <property type="entry name" value="Dxr"/>
    <property type="match status" value="1"/>
</dbReference>
<keyword evidence="3 9" id="KW-0479">Metal-binding</keyword>
<feature type="binding site" evidence="9">
    <location>
        <position position="37"/>
    </location>
    <ligand>
        <name>NADPH</name>
        <dbReference type="ChEBI" id="CHEBI:57783"/>
    </ligand>
</feature>
<dbReference type="AlphaFoldDB" id="A0A1E8F243"/>
<evidence type="ECO:0000256" key="4">
    <source>
        <dbReference type="ARBA" id="ARBA00022857"/>
    </source>
</evidence>
<feature type="binding site" evidence="9">
    <location>
        <position position="221"/>
    </location>
    <ligand>
        <name>Mn(2+)</name>
        <dbReference type="ChEBI" id="CHEBI:29035"/>
    </ligand>
</feature>
<feature type="binding site" evidence="9">
    <location>
        <position position="126"/>
    </location>
    <ligand>
        <name>NADPH</name>
        <dbReference type="ChEBI" id="CHEBI:57783"/>
    </ligand>
</feature>
<dbReference type="OrthoDB" id="9806546at2"/>
<evidence type="ECO:0000256" key="7">
    <source>
        <dbReference type="ARBA" id="ARBA00023229"/>
    </source>
</evidence>
<dbReference type="FunFam" id="3.40.50.720:FF:000045">
    <property type="entry name" value="1-deoxy-D-xylulose 5-phosphate reductoisomerase"/>
    <property type="match status" value="1"/>
</dbReference>
<feature type="binding site" evidence="9">
    <location>
        <position position="176"/>
    </location>
    <ligand>
        <name>1-deoxy-D-xylulose 5-phosphate</name>
        <dbReference type="ChEBI" id="CHEBI:57792"/>
    </ligand>
</feature>
<feature type="binding site" evidence="9">
    <location>
        <position position="212"/>
    </location>
    <ligand>
        <name>1-deoxy-D-xylulose 5-phosphate</name>
        <dbReference type="ChEBI" id="CHEBI:57792"/>
    </ligand>
</feature>
<feature type="binding site" evidence="9">
    <location>
        <position position="124"/>
    </location>
    <ligand>
        <name>NADPH</name>
        <dbReference type="ChEBI" id="CHEBI:57783"/>
    </ligand>
</feature>
<dbReference type="PATRIC" id="fig|1121290.3.peg.70"/>
<feature type="binding site" evidence="9">
    <location>
        <position position="13"/>
    </location>
    <ligand>
        <name>NADPH</name>
        <dbReference type="ChEBI" id="CHEBI:57783"/>
    </ligand>
</feature>
<dbReference type="InterPro" id="IPR036291">
    <property type="entry name" value="NAD(P)-bd_dom_sf"/>
</dbReference>
<dbReference type="STRING" id="1121290.CLAOCE_00700"/>
<dbReference type="HAMAP" id="MF_00183">
    <property type="entry name" value="DXP_reductoisom"/>
    <property type="match status" value="1"/>
</dbReference>
<organism evidence="13 14">
    <name type="scientific">Clostridium acetireducens DSM 10703</name>
    <dbReference type="NCBI Taxonomy" id="1121290"/>
    <lineage>
        <taxon>Bacteria</taxon>
        <taxon>Bacillati</taxon>
        <taxon>Bacillota</taxon>
        <taxon>Clostridia</taxon>
        <taxon>Eubacteriales</taxon>
        <taxon>Clostridiaceae</taxon>
        <taxon>Clostridium</taxon>
    </lineage>
</organism>
<dbReference type="InterPro" id="IPR013644">
    <property type="entry name" value="DXP_reductoisomerase_C"/>
</dbReference>
<evidence type="ECO:0000313" key="14">
    <source>
        <dbReference type="Proteomes" id="UP000175744"/>
    </source>
</evidence>
<feature type="binding site" evidence="9">
    <location>
        <position position="11"/>
    </location>
    <ligand>
        <name>NADPH</name>
        <dbReference type="ChEBI" id="CHEBI:57783"/>
    </ligand>
</feature>
<accession>A0A1E8F243</accession>
<dbReference type="InterPro" id="IPR013512">
    <property type="entry name" value="DXP_reductoisomerase_N"/>
</dbReference>
<evidence type="ECO:0000313" key="13">
    <source>
        <dbReference type="EMBL" id="OFI07722.1"/>
    </source>
</evidence>
<keyword evidence="13" id="KW-0413">Isomerase</keyword>
<dbReference type="GO" id="GO:0051484">
    <property type="term" value="P:isopentenyl diphosphate biosynthetic process, methylerythritol 4-phosphate pathway involved in terpenoid biosynthetic process"/>
    <property type="evidence" value="ECO:0007669"/>
    <property type="project" value="TreeGrafter"/>
</dbReference>
<name>A0A1E8F243_9CLOT</name>
<dbReference type="InterPro" id="IPR003821">
    <property type="entry name" value="DXP_reductoisomerase"/>
</dbReference>
<dbReference type="Gene3D" id="3.40.50.720">
    <property type="entry name" value="NAD(P)-binding Rossmann-like Domain"/>
    <property type="match status" value="1"/>
</dbReference>
<feature type="binding site" evidence="9">
    <location>
        <position position="151"/>
    </location>
    <ligand>
        <name>1-deoxy-D-xylulose 5-phosphate</name>
        <dbReference type="ChEBI" id="CHEBI:57792"/>
    </ligand>
</feature>
<feature type="binding site" evidence="9">
    <location>
        <position position="152"/>
    </location>
    <ligand>
        <name>1-deoxy-D-xylulose 5-phosphate</name>
        <dbReference type="ChEBI" id="CHEBI:57792"/>
    </ligand>
</feature>
<feature type="binding site" evidence="9">
    <location>
        <position position="150"/>
    </location>
    <ligand>
        <name>Mn(2+)</name>
        <dbReference type="ChEBI" id="CHEBI:29035"/>
    </ligand>
</feature>
<feature type="binding site" evidence="9">
    <location>
        <position position="12"/>
    </location>
    <ligand>
        <name>NADPH</name>
        <dbReference type="ChEBI" id="CHEBI:57783"/>
    </ligand>
</feature>
<evidence type="ECO:0000259" key="11">
    <source>
        <dbReference type="Pfam" id="PF08436"/>
    </source>
</evidence>
<dbReference type="Pfam" id="PF13288">
    <property type="entry name" value="DXPR_C"/>
    <property type="match status" value="1"/>
</dbReference>
<feature type="binding site" evidence="9">
    <location>
        <position position="10"/>
    </location>
    <ligand>
        <name>NADPH</name>
        <dbReference type="ChEBI" id="CHEBI:57783"/>
    </ligand>
</feature>
<keyword evidence="5 9" id="KW-0560">Oxidoreductase</keyword>
<dbReference type="InterPro" id="IPR026877">
    <property type="entry name" value="DXPR_C"/>
</dbReference>
<comment type="cofactor">
    <cofactor evidence="9">
        <name>Mg(2+)</name>
        <dbReference type="ChEBI" id="CHEBI:18420"/>
    </cofactor>
    <cofactor evidence="9">
        <name>Mn(2+)</name>
        <dbReference type="ChEBI" id="CHEBI:29035"/>
    </cofactor>
</comment>
<sequence length="388" mass="43529">MKRLSILGATGSIGFQTLDVIRKDKENFSLVAVSANKSYKKIIDIIKEFKPKYVVLMEKEAFNIVKDYCKINNLNVNILFGIEGLKIISTLPEVDIVVTSLVGMVGLVPTLEAIKNKKTIALANKETLVVGGEIVTREAKKNNVNIIPVDSEHSAIFQCLKGESKKEVDKIIITASGGPFRGKSKNELINVTKDQALSHPKWNMGKKISIDSATLMNKGLEVIEAHWLFNIDYNKIETIVHPESVIHSMVQYADGSVLAQLAVADMRLPIQYALNYPYRKKAVVNKLELSKIGNLTFEKPDLETFKPLKLAYDAGKQGGIMPTVLNAANEEAVKLFLEDEIKFLDIITILEKCMDEFSKLSLEVNLENILELDKKVRRYVKIIKYNYI</sequence>